<dbReference type="EMBL" id="OZ023704">
    <property type="protein sequence ID" value="CAK9872702.1"/>
    <property type="molecule type" value="Genomic_DNA"/>
</dbReference>
<keyword evidence="4" id="KW-0560">Oxidoreductase</keyword>
<dbReference type="InterPro" id="IPR013785">
    <property type="entry name" value="Aldolase_TIM"/>
</dbReference>
<comment type="similarity">
    <text evidence="6">Belongs to the FMN-dependent alpha-hydroxy acid dehydrogenase family.</text>
</comment>
<evidence type="ECO:0000259" key="7">
    <source>
        <dbReference type="PROSITE" id="PS51349"/>
    </source>
</evidence>
<evidence type="ECO:0000313" key="8">
    <source>
        <dbReference type="EMBL" id="CAK9872702.1"/>
    </source>
</evidence>
<evidence type="ECO:0000256" key="2">
    <source>
        <dbReference type="ARBA" id="ARBA00004275"/>
    </source>
</evidence>
<dbReference type="Proteomes" id="UP001497522">
    <property type="component" value="Chromosome 3"/>
</dbReference>
<organism evidence="8 9">
    <name type="scientific">Sphagnum jensenii</name>
    <dbReference type="NCBI Taxonomy" id="128206"/>
    <lineage>
        <taxon>Eukaryota</taxon>
        <taxon>Viridiplantae</taxon>
        <taxon>Streptophyta</taxon>
        <taxon>Embryophyta</taxon>
        <taxon>Bryophyta</taxon>
        <taxon>Sphagnophytina</taxon>
        <taxon>Sphagnopsida</taxon>
        <taxon>Sphagnales</taxon>
        <taxon>Sphagnaceae</taxon>
        <taxon>Sphagnum</taxon>
    </lineage>
</organism>
<dbReference type="PIRSF" id="PIRSF000138">
    <property type="entry name" value="Al-hdrx_acd_dh"/>
    <property type="match status" value="1"/>
</dbReference>
<dbReference type="PROSITE" id="PS51349">
    <property type="entry name" value="FMN_HYDROXY_ACID_DH_2"/>
    <property type="match status" value="1"/>
</dbReference>
<proteinExistence type="inferred from homology"/>
<gene>
    <name evidence="8" type="ORF">CSSPJE1EN2_LOCUS15272</name>
</gene>
<accession>A0ABP1BC04</accession>
<dbReference type="InterPro" id="IPR000262">
    <property type="entry name" value="FMN-dep_DH"/>
</dbReference>
<evidence type="ECO:0000256" key="6">
    <source>
        <dbReference type="ARBA" id="ARBA00024042"/>
    </source>
</evidence>
<evidence type="ECO:0000313" key="9">
    <source>
        <dbReference type="Proteomes" id="UP001497522"/>
    </source>
</evidence>
<dbReference type="InterPro" id="IPR008259">
    <property type="entry name" value="FMN_hydac_DH_AS"/>
</dbReference>
<dbReference type="EC" id="1.1.3.15" evidence="3"/>
<dbReference type="PANTHER" id="PTHR10578:SF141">
    <property type="entry name" value="(S)-2-HYDROXY-ACID OXIDASE"/>
    <property type="match status" value="1"/>
</dbReference>
<evidence type="ECO:0000256" key="1">
    <source>
        <dbReference type="ARBA" id="ARBA00001917"/>
    </source>
</evidence>
<dbReference type="PROSITE" id="PS00557">
    <property type="entry name" value="FMN_HYDROXY_ACID_DH_1"/>
    <property type="match status" value="1"/>
</dbReference>
<dbReference type="Gene3D" id="3.20.20.70">
    <property type="entry name" value="Aldolase class I"/>
    <property type="match status" value="1"/>
</dbReference>
<sequence>MSKDVVKVDEFEALAKKKMPKMAFDYYASGAEDEYTLQQNRDAFSRIRLRPRILVDVSSVNTSTTVLGFRIAMPIMVAPAALHKLAHPEGEVATARAVSAADTIMILSTTSSCSMEEVAAAAPGVRFFQLYVYKDRQISQHLVRRAEDAGFSALVLTVDTPRLGRREADLKNKSTGSSMLASWADKLFDRSLSWKDVKWLKSITKLPIILKGILNGEDAILAVQAGAAGIMVSNHGARQLDYVPPTISILEEVVKAVGGQVPVFVDGGIRRGTDVFKALALGASGVFVGRPSVFGLAVDGEAGVKKMLEMLRDELERTMTLMGVCSVDQISRHHVETEHEYNNGCNCSHHMHSKL</sequence>
<comment type="cofactor">
    <cofactor evidence="1">
        <name>FMN</name>
        <dbReference type="ChEBI" id="CHEBI:58210"/>
    </cofactor>
</comment>
<dbReference type="Pfam" id="PF01070">
    <property type="entry name" value="FMN_dh"/>
    <property type="match status" value="1"/>
</dbReference>
<reference evidence="8" key="1">
    <citation type="submission" date="2024-03" db="EMBL/GenBank/DDBJ databases">
        <authorList>
            <consortium name="ELIXIR-Norway"/>
            <consortium name="Elixir Norway"/>
        </authorList>
    </citation>
    <scope>NUCLEOTIDE SEQUENCE</scope>
</reference>
<dbReference type="CDD" id="cd02809">
    <property type="entry name" value="alpha_hydroxyacid_oxid_FMN"/>
    <property type="match status" value="1"/>
</dbReference>
<evidence type="ECO:0000256" key="4">
    <source>
        <dbReference type="ARBA" id="ARBA00023002"/>
    </source>
</evidence>
<keyword evidence="9" id="KW-1185">Reference proteome</keyword>
<keyword evidence="5" id="KW-0576">Peroxisome</keyword>
<protein>
    <recommendedName>
        <fullName evidence="3">(S)-2-hydroxy-acid oxidase</fullName>
        <ecNumber evidence="3">1.1.3.15</ecNumber>
    </recommendedName>
</protein>
<evidence type="ECO:0000256" key="3">
    <source>
        <dbReference type="ARBA" id="ARBA00013087"/>
    </source>
</evidence>
<dbReference type="InterPro" id="IPR012133">
    <property type="entry name" value="Alpha-hydoxy_acid_DH_FMN"/>
</dbReference>
<feature type="domain" description="FMN hydroxy acid dehydrogenase" evidence="7">
    <location>
        <begin position="1"/>
        <end position="340"/>
    </location>
</feature>
<name>A0ABP1BC04_9BRYO</name>
<dbReference type="InterPro" id="IPR037396">
    <property type="entry name" value="FMN_HAD"/>
</dbReference>
<comment type="subcellular location">
    <subcellularLocation>
        <location evidence="2">Peroxisome</location>
    </subcellularLocation>
</comment>
<dbReference type="SUPFAM" id="SSF51395">
    <property type="entry name" value="FMN-linked oxidoreductases"/>
    <property type="match status" value="1"/>
</dbReference>
<evidence type="ECO:0000256" key="5">
    <source>
        <dbReference type="ARBA" id="ARBA00023140"/>
    </source>
</evidence>
<dbReference type="PANTHER" id="PTHR10578">
    <property type="entry name" value="S -2-HYDROXY-ACID OXIDASE-RELATED"/>
    <property type="match status" value="1"/>
</dbReference>